<organism evidence="2 3">
    <name type="scientific">Flavobacterium piscisymbiosum</name>
    <dbReference type="NCBI Taxonomy" id="2893753"/>
    <lineage>
        <taxon>Bacteria</taxon>
        <taxon>Pseudomonadati</taxon>
        <taxon>Bacteroidota</taxon>
        <taxon>Flavobacteriia</taxon>
        <taxon>Flavobacteriales</taxon>
        <taxon>Flavobacteriaceae</taxon>
        <taxon>Flavobacterium</taxon>
    </lineage>
</organism>
<protein>
    <submittedName>
        <fullName evidence="2">Thiopeptide-type bacteriocin biosynthesis protein</fullName>
    </submittedName>
</protein>
<sequence length="303" mass="36608">MQRNFIIGDHWIYYKIYTGYTTSDRILSNIIRPIADYLIDNGIIDKWFYIRYNDPEYHLRIRLYCINKEDYSKIITLFHESLKNEMENNTIWNVELHSYKRELERYGFETINESEEIFFQDSTLITDFMKIAEGENMEETRWLFALAMIDRQLDSFLYSLSDKLKLMKELKENFYQEFNNSKLLRRQISEKYRNEKSKVFHFFENLSIENNDSSMNSILQVKAKNTEKTVAEILYLKQNGKLLVDFDSLISSYIHMSMNRLFRSSNRKHELICYEFLFNYYTTSLVLNKFNVPEKGINKVNLV</sequence>
<reference evidence="2" key="1">
    <citation type="submission" date="2021-11" db="EMBL/GenBank/DDBJ databases">
        <title>Description of novel Flavobacterium species.</title>
        <authorList>
            <person name="Saticioglu I.B."/>
            <person name="Ay H."/>
            <person name="Altun S."/>
            <person name="Duman M."/>
        </authorList>
    </citation>
    <scope>NUCLEOTIDE SEQUENCE</scope>
    <source>
        <strain evidence="2">F-30</strain>
    </source>
</reference>
<evidence type="ECO:0000313" key="3">
    <source>
        <dbReference type="Proteomes" id="UP001430679"/>
    </source>
</evidence>
<name>A0ABS8MDQ4_9FLAO</name>
<proteinExistence type="predicted"/>
<accession>A0ABS8MDQ4</accession>
<gene>
    <name evidence="2" type="ORF">LNP81_11380</name>
</gene>
<dbReference type="EMBL" id="JAJJMM010000001">
    <property type="protein sequence ID" value="MCC9063589.1"/>
    <property type="molecule type" value="Genomic_DNA"/>
</dbReference>
<keyword evidence="3" id="KW-1185">Reference proteome</keyword>
<dbReference type="NCBIfam" id="TIGR03891">
    <property type="entry name" value="thiopep_ocin"/>
    <property type="match status" value="1"/>
</dbReference>
<dbReference type="InterPro" id="IPR023809">
    <property type="entry name" value="Thiopep_bacteriocin_synth_dom"/>
</dbReference>
<evidence type="ECO:0000313" key="2">
    <source>
        <dbReference type="EMBL" id="MCC9063589.1"/>
    </source>
</evidence>
<dbReference type="RefSeq" id="WP_230035893.1">
    <property type="nucleotide sequence ID" value="NZ_JAJJMM010000001.1"/>
</dbReference>
<evidence type="ECO:0000259" key="1">
    <source>
        <dbReference type="Pfam" id="PF14028"/>
    </source>
</evidence>
<comment type="caution">
    <text evidence="2">The sequence shown here is derived from an EMBL/GenBank/DDBJ whole genome shotgun (WGS) entry which is preliminary data.</text>
</comment>
<dbReference type="Pfam" id="PF14028">
    <property type="entry name" value="Lant_dehydr_C"/>
    <property type="match status" value="1"/>
</dbReference>
<feature type="domain" description="Thiopeptide-type bacteriocin biosynthesis" evidence="1">
    <location>
        <begin position="11"/>
        <end position="281"/>
    </location>
</feature>
<dbReference type="Proteomes" id="UP001430679">
    <property type="component" value="Unassembled WGS sequence"/>
</dbReference>